<gene>
    <name evidence="1" type="ORF">S06H3_15056</name>
</gene>
<name>X1LNB3_9ZZZZ</name>
<accession>X1LNB3</accession>
<proteinExistence type="predicted"/>
<evidence type="ECO:0000313" key="1">
    <source>
        <dbReference type="EMBL" id="GAI07321.1"/>
    </source>
</evidence>
<sequence>MPAILLAECYFQQKEYKLAQVEYERVVIRFGD</sequence>
<organism evidence="1">
    <name type="scientific">marine sediment metagenome</name>
    <dbReference type="NCBI Taxonomy" id="412755"/>
    <lineage>
        <taxon>unclassified sequences</taxon>
        <taxon>metagenomes</taxon>
        <taxon>ecological metagenomes</taxon>
    </lineage>
</organism>
<dbReference type="EMBL" id="BARV01007390">
    <property type="protein sequence ID" value="GAI07321.1"/>
    <property type="molecule type" value="Genomic_DNA"/>
</dbReference>
<dbReference type="AlphaFoldDB" id="X1LNB3"/>
<feature type="non-terminal residue" evidence="1">
    <location>
        <position position="32"/>
    </location>
</feature>
<evidence type="ECO:0008006" key="2">
    <source>
        <dbReference type="Google" id="ProtNLM"/>
    </source>
</evidence>
<protein>
    <recommendedName>
        <fullName evidence="2">Outer membrane lipoprotein BamD-like domain-containing protein</fullName>
    </recommendedName>
</protein>
<comment type="caution">
    <text evidence="1">The sequence shown here is derived from an EMBL/GenBank/DDBJ whole genome shotgun (WGS) entry which is preliminary data.</text>
</comment>
<reference evidence="1" key="1">
    <citation type="journal article" date="2014" name="Front. Microbiol.">
        <title>High frequency of phylogenetically diverse reductive dehalogenase-homologous genes in deep subseafloor sedimentary metagenomes.</title>
        <authorList>
            <person name="Kawai M."/>
            <person name="Futagami T."/>
            <person name="Toyoda A."/>
            <person name="Takaki Y."/>
            <person name="Nishi S."/>
            <person name="Hori S."/>
            <person name="Arai W."/>
            <person name="Tsubouchi T."/>
            <person name="Morono Y."/>
            <person name="Uchiyama I."/>
            <person name="Ito T."/>
            <person name="Fujiyama A."/>
            <person name="Inagaki F."/>
            <person name="Takami H."/>
        </authorList>
    </citation>
    <scope>NUCLEOTIDE SEQUENCE</scope>
    <source>
        <strain evidence="1">Expedition CK06-06</strain>
    </source>
</reference>